<dbReference type="GO" id="GO:0022625">
    <property type="term" value="C:cytosolic large ribosomal subunit"/>
    <property type="evidence" value="ECO:0007669"/>
    <property type="project" value="TreeGrafter"/>
</dbReference>
<dbReference type="SUPFAM" id="SSF54575">
    <property type="entry name" value="Ribosomal protein L31e"/>
    <property type="match status" value="1"/>
</dbReference>
<name>A0A1L8DRG2_9DIPT</name>
<keyword evidence="3" id="KW-0687">Ribonucleoprotein</keyword>
<protein>
    <recommendedName>
        <fullName evidence="4">Large ribosomal subunit protein eL31</fullName>
    </recommendedName>
    <alternativeName>
        <fullName evidence="5">60S ribosomal protein L31</fullName>
    </alternativeName>
</protein>
<dbReference type="GO" id="GO:0002181">
    <property type="term" value="P:cytoplasmic translation"/>
    <property type="evidence" value="ECO:0007669"/>
    <property type="project" value="TreeGrafter"/>
</dbReference>
<evidence type="ECO:0000313" key="6">
    <source>
        <dbReference type="EMBL" id="JAV08967.1"/>
    </source>
</evidence>
<dbReference type="CDD" id="cd00463">
    <property type="entry name" value="Ribosomal_L31e"/>
    <property type="match status" value="1"/>
</dbReference>
<dbReference type="FunFam" id="3.10.440.10:FF:000001">
    <property type="entry name" value="60S ribosomal protein L31"/>
    <property type="match status" value="1"/>
</dbReference>
<proteinExistence type="inferred from homology"/>
<evidence type="ECO:0000256" key="4">
    <source>
        <dbReference type="ARBA" id="ARBA00035230"/>
    </source>
</evidence>
<dbReference type="AlphaFoldDB" id="A0A1L8DRG2"/>
<dbReference type="InterPro" id="IPR023621">
    <property type="entry name" value="Ribosomal_eL31_dom_sf"/>
</dbReference>
<dbReference type="GO" id="GO:0003735">
    <property type="term" value="F:structural constituent of ribosome"/>
    <property type="evidence" value="ECO:0007669"/>
    <property type="project" value="InterPro"/>
</dbReference>
<organism evidence="6">
    <name type="scientific">Nyssomyia neivai</name>
    <dbReference type="NCBI Taxonomy" id="330878"/>
    <lineage>
        <taxon>Eukaryota</taxon>
        <taxon>Metazoa</taxon>
        <taxon>Ecdysozoa</taxon>
        <taxon>Arthropoda</taxon>
        <taxon>Hexapoda</taxon>
        <taxon>Insecta</taxon>
        <taxon>Pterygota</taxon>
        <taxon>Neoptera</taxon>
        <taxon>Endopterygota</taxon>
        <taxon>Diptera</taxon>
        <taxon>Nematocera</taxon>
        <taxon>Psychodoidea</taxon>
        <taxon>Psychodidae</taxon>
        <taxon>Nyssomyia</taxon>
    </lineage>
</organism>
<accession>A0A1L8DRG2</accession>
<evidence type="ECO:0000256" key="1">
    <source>
        <dbReference type="ARBA" id="ARBA00010808"/>
    </source>
</evidence>
<dbReference type="InterPro" id="IPR020052">
    <property type="entry name" value="Ribosomal_eL31_CS"/>
</dbReference>
<dbReference type="InterPro" id="IPR000054">
    <property type="entry name" value="Ribosomal_eL31"/>
</dbReference>
<dbReference type="Pfam" id="PF01198">
    <property type="entry name" value="Ribosomal_L31e"/>
    <property type="match status" value="1"/>
</dbReference>
<dbReference type="PROSITE" id="PS01144">
    <property type="entry name" value="RIBOSOMAL_L31E"/>
    <property type="match status" value="1"/>
</dbReference>
<dbReference type="EMBL" id="GFDF01005117">
    <property type="protein sequence ID" value="JAV08967.1"/>
    <property type="molecule type" value="Transcribed_RNA"/>
</dbReference>
<dbReference type="Gene3D" id="3.10.440.10">
    <property type="match status" value="1"/>
</dbReference>
<sequence>MAKSKTEKRTKSAINEVVTRECTIHLSKRIHNIGFKKRAPRAIKEIRKFAEHEMGTKDVRIDTRLNKHIWSKGIRSVPVRVRVRLARRRNDDEDSPNKLFTLVTYVPVPTYKGLQTENVESNDE</sequence>
<comment type="similarity">
    <text evidence="1">Belongs to the eukaryotic ribosomal protein eL31 family.</text>
</comment>
<evidence type="ECO:0000256" key="5">
    <source>
        <dbReference type="ARBA" id="ARBA00035337"/>
    </source>
</evidence>
<evidence type="ECO:0000256" key="3">
    <source>
        <dbReference type="ARBA" id="ARBA00023274"/>
    </source>
</evidence>
<evidence type="ECO:0000256" key="2">
    <source>
        <dbReference type="ARBA" id="ARBA00022980"/>
    </source>
</evidence>
<keyword evidence="2 6" id="KW-0689">Ribosomal protein</keyword>
<dbReference type="PANTHER" id="PTHR10956">
    <property type="entry name" value="60S RIBOSOMAL PROTEIN L31"/>
    <property type="match status" value="1"/>
</dbReference>
<dbReference type="PANTHER" id="PTHR10956:SF0">
    <property type="entry name" value="60S RIBOSOMAL PROTEIN L31"/>
    <property type="match status" value="1"/>
</dbReference>
<dbReference type="SMART" id="SM01380">
    <property type="entry name" value="Ribosomal_L31e"/>
    <property type="match status" value="1"/>
</dbReference>
<reference evidence="6" key="1">
    <citation type="submission" date="2016-12" db="EMBL/GenBank/DDBJ databases">
        <title>An insight into the sialome and mialome of the sand fly, Nyssomyia neivai.</title>
        <authorList>
            <person name="Sebastian V."/>
            <person name="Goulart T.M."/>
            <person name="Oliveira W."/>
            <person name="Calvo E."/>
            <person name="Oliveira L.F."/>
            <person name="Pinto M.C."/>
            <person name="Rosselino A.M."/>
            <person name="Ribeiro J.M."/>
        </authorList>
    </citation>
    <scope>NUCLEOTIDE SEQUENCE</scope>
</reference>